<dbReference type="InterPro" id="IPR036249">
    <property type="entry name" value="Thioredoxin-like_sf"/>
</dbReference>
<dbReference type="Pfam" id="PF00085">
    <property type="entry name" value="Thioredoxin"/>
    <property type="match status" value="1"/>
</dbReference>
<comment type="caution">
    <text evidence="6">The sequence shown here is derived from an EMBL/GenBank/DDBJ whole genome shotgun (WGS) entry which is preliminary data.</text>
</comment>
<evidence type="ECO:0000313" key="7">
    <source>
        <dbReference type="Proteomes" id="UP000320333"/>
    </source>
</evidence>
<dbReference type="OrthoDB" id="2121326at2759"/>
<keyword evidence="3" id="KW-1015">Disulfide bond</keyword>
<dbReference type="PRINTS" id="PR00421">
    <property type="entry name" value="THIOREDOXIN"/>
</dbReference>
<dbReference type="Gene3D" id="3.40.30.10">
    <property type="entry name" value="Glutaredoxin"/>
    <property type="match status" value="1"/>
</dbReference>
<gene>
    <name evidence="6" type="ORF">CcCBS67573_g09252</name>
</gene>
<keyword evidence="7" id="KW-1185">Reference proteome</keyword>
<reference evidence="6 7" key="1">
    <citation type="journal article" date="2019" name="Sci. Rep.">
        <title>Comparative genomics of chytrid fungi reveal insights into the obligate biotrophic and pathogenic lifestyle of Synchytrium endobioticum.</title>
        <authorList>
            <person name="van de Vossenberg B.T.L.H."/>
            <person name="Warris S."/>
            <person name="Nguyen H.D.T."/>
            <person name="van Gent-Pelzer M.P.E."/>
            <person name="Joly D.L."/>
            <person name="van de Geest H.C."/>
            <person name="Bonants P.J.M."/>
            <person name="Smith D.S."/>
            <person name="Levesque C.A."/>
            <person name="van der Lee T.A.J."/>
        </authorList>
    </citation>
    <scope>NUCLEOTIDE SEQUENCE [LARGE SCALE GENOMIC DNA]</scope>
    <source>
        <strain evidence="6 7">CBS 675.73</strain>
    </source>
</reference>
<dbReference type="CDD" id="cd02947">
    <property type="entry name" value="TRX_family"/>
    <property type="match status" value="1"/>
</dbReference>
<dbReference type="InterPro" id="IPR005746">
    <property type="entry name" value="Thioredoxin"/>
</dbReference>
<dbReference type="InterPro" id="IPR017937">
    <property type="entry name" value="Thioredoxin_CS"/>
</dbReference>
<protein>
    <recommendedName>
        <fullName evidence="5">Thioredoxin domain-containing protein</fullName>
    </recommendedName>
</protein>
<keyword evidence="1" id="KW-0813">Transport</keyword>
<sequence>MLQTIFKRSLSTKPSSSAVGALLGTVVERSDADFKQTLALAGSTPVVVDFYADWCGPCRMLAPILKKSIQTQQPTPKTFLVKVNVDEAVKTAAEYGIASLPTVGVFRDGALVETFVGLRNEEFVKQFVEKHTASA</sequence>
<dbReference type="PANTHER" id="PTHR45663:SF11">
    <property type="entry name" value="GEO12009P1"/>
    <property type="match status" value="1"/>
</dbReference>
<keyword evidence="2" id="KW-0249">Electron transport</keyword>
<keyword evidence="4" id="KW-0676">Redox-active center</keyword>
<evidence type="ECO:0000313" key="6">
    <source>
        <dbReference type="EMBL" id="TPX57438.1"/>
    </source>
</evidence>
<dbReference type="GO" id="GO:0005829">
    <property type="term" value="C:cytosol"/>
    <property type="evidence" value="ECO:0007669"/>
    <property type="project" value="TreeGrafter"/>
</dbReference>
<dbReference type="GO" id="GO:0015035">
    <property type="term" value="F:protein-disulfide reductase activity"/>
    <property type="evidence" value="ECO:0007669"/>
    <property type="project" value="InterPro"/>
</dbReference>
<evidence type="ECO:0000259" key="5">
    <source>
        <dbReference type="PROSITE" id="PS51352"/>
    </source>
</evidence>
<dbReference type="Proteomes" id="UP000320333">
    <property type="component" value="Unassembled WGS sequence"/>
</dbReference>
<dbReference type="EMBL" id="QEAP01000768">
    <property type="protein sequence ID" value="TPX57438.1"/>
    <property type="molecule type" value="Genomic_DNA"/>
</dbReference>
<evidence type="ECO:0000256" key="2">
    <source>
        <dbReference type="ARBA" id="ARBA00022982"/>
    </source>
</evidence>
<dbReference type="PANTHER" id="PTHR45663">
    <property type="entry name" value="GEO12009P1"/>
    <property type="match status" value="1"/>
</dbReference>
<evidence type="ECO:0000256" key="4">
    <source>
        <dbReference type="ARBA" id="ARBA00023284"/>
    </source>
</evidence>
<dbReference type="STRING" id="246404.A0A507E2T8"/>
<accession>A0A507E2T8</accession>
<dbReference type="PROSITE" id="PS51352">
    <property type="entry name" value="THIOREDOXIN_2"/>
    <property type="match status" value="1"/>
</dbReference>
<dbReference type="NCBIfam" id="TIGR01068">
    <property type="entry name" value="thioredoxin"/>
    <property type="match status" value="1"/>
</dbReference>
<dbReference type="AlphaFoldDB" id="A0A507E2T8"/>
<name>A0A507E2T8_9FUNG</name>
<evidence type="ECO:0000256" key="1">
    <source>
        <dbReference type="ARBA" id="ARBA00022448"/>
    </source>
</evidence>
<dbReference type="PROSITE" id="PS00194">
    <property type="entry name" value="THIOREDOXIN_1"/>
    <property type="match status" value="1"/>
</dbReference>
<feature type="domain" description="Thioredoxin" evidence="5">
    <location>
        <begin position="7"/>
        <end position="133"/>
    </location>
</feature>
<organism evidence="6 7">
    <name type="scientific">Chytriomyces confervae</name>
    <dbReference type="NCBI Taxonomy" id="246404"/>
    <lineage>
        <taxon>Eukaryota</taxon>
        <taxon>Fungi</taxon>
        <taxon>Fungi incertae sedis</taxon>
        <taxon>Chytridiomycota</taxon>
        <taxon>Chytridiomycota incertae sedis</taxon>
        <taxon>Chytridiomycetes</taxon>
        <taxon>Chytridiales</taxon>
        <taxon>Chytriomycetaceae</taxon>
        <taxon>Chytriomyces</taxon>
    </lineage>
</organism>
<dbReference type="SUPFAM" id="SSF52833">
    <property type="entry name" value="Thioredoxin-like"/>
    <property type="match status" value="1"/>
</dbReference>
<proteinExistence type="predicted"/>
<dbReference type="GO" id="GO:0045454">
    <property type="term" value="P:cell redox homeostasis"/>
    <property type="evidence" value="ECO:0007669"/>
    <property type="project" value="TreeGrafter"/>
</dbReference>
<evidence type="ECO:0000256" key="3">
    <source>
        <dbReference type="ARBA" id="ARBA00023157"/>
    </source>
</evidence>
<dbReference type="InterPro" id="IPR013766">
    <property type="entry name" value="Thioredoxin_domain"/>
</dbReference>